<accession>A0ABY4QZE8</accession>
<proteinExistence type="predicted"/>
<dbReference type="RefSeq" id="WP_249772419.1">
    <property type="nucleotide sequence ID" value="NZ_CP097332.1"/>
</dbReference>
<feature type="transmembrane region" description="Helical" evidence="2">
    <location>
        <begin position="40"/>
        <end position="61"/>
    </location>
</feature>
<evidence type="ECO:0000256" key="2">
    <source>
        <dbReference type="SAM" id="Phobius"/>
    </source>
</evidence>
<keyword evidence="4" id="KW-1185">Reference proteome</keyword>
<protein>
    <submittedName>
        <fullName evidence="3">Uncharacterized protein</fullName>
    </submittedName>
</protein>
<dbReference type="EMBL" id="CP097332">
    <property type="protein sequence ID" value="UQX88708.1"/>
    <property type="molecule type" value="Genomic_DNA"/>
</dbReference>
<keyword evidence="2" id="KW-0472">Membrane</keyword>
<organism evidence="3 4">
    <name type="scientific">Jatrophihabitans telluris</name>
    <dbReference type="NCBI Taxonomy" id="2038343"/>
    <lineage>
        <taxon>Bacteria</taxon>
        <taxon>Bacillati</taxon>
        <taxon>Actinomycetota</taxon>
        <taxon>Actinomycetes</taxon>
        <taxon>Jatrophihabitantales</taxon>
        <taxon>Jatrophihabitantaceae</taxon>
        <taxon>Jatrophihabitans</taxon>
    </lineage>
</organism>
<evidence type="ECO:0000256" key="1">
    <source>
        <dbReference type="SAM" id="MobiDB-lite"/>
    </source>
</evidence>
<evidence type="ECO:0000313" key="4">
    <source>
        <dbReference type="Proteomes" id="UP001056336"/>
    </source>
</evidence>
<keyword evidence="2" id="KW-1133">Transmembrane helix</keyword>
<keyword evidence="2" id="KW-0812">Transmembrane</keyword>
<gene>
    <name evidence="3" type="ORF">M6D93_01590</name>
</gene>
<feature type="region of interest" description="Disordered" evidence="1">
    <location>
        <begin position="69"/>
        <end position="126"/>
    </location>
</feature>
<sequence>MPDIDDLIRTTMREHAPDDIAMLTIPKSADRVTRSIAHSWLAPVAVAVAVAAVSAAVIVAVRATVETANSTSATATIHGTPPASALSEPKSGQLDPSASVTDTAPTPTKGGPPPITPGPNGTITPTLGEINATDIDPYIAKVITPINGWGVECDGINYVIWAGSNSGRSAIVVSPWSTAPFRLILGPEVASTLRVTDMNCETATLTSPQHKTYHYDLTTRTLR</sequence>
<reference evidence="3" key="1">
    <citation type="journal article" date="2018" name="Int. J. Syst. Evol. Microbiol.">
        <title>Jatrophihabitans telluris sp. nov., isolated from sediment soil of lava forest wetlands and the emended description of the genus Jatrophihabitans.</title>
        <authorList>
            <person name="Lee K.C."/>
            <person name="Suh M.K."/>
            <person name="Eom M.K."/>
            <person name="Kim K.K."/>
            <person name="Kim J.S."/>
            <person name="Kim D.S."/>
            <person name="Ko S.H."/>
            <person name="Shin Y.K."/>
            <person name="Lee J.S."/>
        </authorList>
    </citation>
    <scope>NUCLEOTIDE SEQUENCE</scope>
    <source>
        <strain evidence="3">N237</strain>
    </source>
</reference>
<evidence type="ECO:0000313" key="3">
    <source>
        <dbReference type="EMBL" id="UQX88708.1"/>
    </source>
</evidence>
<dbReference type="Proteomes" id="UP001056336">
    <property type="component" value="Chromosome"/>
</dbReference>
<name>A0ABY4QZE8_9ACTN</name>
<reference evidence="3" key="2">
    <citation type="submission" date="2022-05" db="EMBL/GenBank/DDBJ databases">
        <authorList>
            <person name="Kim J.-S."/>
            <person name="Lee K."/>
            <person name="Suh M."/>
            <person name="Eom M."/>
            <person name="Kim J.-S."/>
            <person name="Kim D.-S."/>
            <person name="Ko S.-H."/>
            <person name="Shin Y."/>
            <person name="Lee J.-S."/>
        </authorList>
    </citation>
    <scope>NUCLEOTIDE SEQUENCE</scope>
    <source>
        <strain evidence="3">N237</strain>
    </source>
</reference>